<keyword evidence="2" id="KW-1185">Reference proteome</keyword>
<name>A0ACD5Z7V0_AVESA</name>
<dbReference type="Proteomes" id="UP001732700">
    <property type="component" value="Chromosome 6C"/>
</dbReference>
<proteinExistence type="predicted"/>
<evidence type="ECO:0000313" key="2">
    <source>
        <dbReference type="Proteomes" id="UP001732700"/>
    </source>
</evidence>
<protein>
    <submittedName>
        <fullName evidence="1">Uncharacterized protein</fullName>
    </submittedName>
</protein>
<reference evidence="1" key="2">
    <citation type="submission" date="2025-09" db="UniProtKB">
        <authorList>
            <consortium name="EnsemblPlants"/>
        </authorList>
    </citation>
    <scope>IDENTIFICATION</scope>
</reference>
<sequence length="564" mass="63419">MDILKKCAGVPLAIITLASHLASNRQIKPISEWYVLLNSIGSGLTKGDTNLEEMRRILSFSYYDLPSHLKTCLLYLSIFPEDFYIGRNRLIRRWIAEGFIQGDNLFEIGLSYFNELVNRSMIQPSDFDDYGEPTGCHVHDMMLDLICDLASEENFVTIMDFIKVDTPLGRKVRRLSVQKAGLANTRLLTSSMSQVRSFTIFSPAINQMLPLSRFEVLRVLDLEDCYLGKSGHLNLSCVGDLLHLRYLGLRNTKVYKIPAEIGNLLFLQTLDLQGIDDSAKELPASIVQLRNLMFLNLTEVTYLPVGYRNLTSLIELSQAHITQDGDPEELRYLTELRVLCLWLPSGYSPEKLPILLESLGHLHKLQSLSIKSVGESIAGNMGDWVPSSLPQLRDLELEGWYEMMPTRISSSLLPLLSKLHIRVHQVRLADIQVLGNLLALRSLFLDSDVDTATKEERATERSFMLSPDAFPRALECSHLNVLLAPYMFPRGAMPMVQIVSFGLLVSDILSGGDWDLCIRNLPSLQALSIKLYGEEGSTDRYSEAAAAVERAGDDHPNRPFTIVL</sequence>
<reference evidence="1" key="1">
    <citation type="submission" date="2021-05" db="EMBL/GenBank/DDBJ databases">
        <authorList>
            <person name="Scholz U."/>
            <person name="Mascher M."/>
            <person name="Fiebig A."/>
        </authorList>
    </citation>
    <scope>NUCLEOTIDE SEQUENCE [LARGE SCALE GENOMIC DNA]</scope>
</reference>
<organism evidence="1 2">
    <name type="scientific">Avena sativa</name>
    <name type="common">Oat</name>
    <dbReference type="NCBI Taxonomy" id="4498"/>
    <lineage>
        <taxon>Eukaryota</taxon>
        <taxon>Viridiplantae</taxon>
        <taxon>Streptophyta</taxon>
        <taxon>Embryophyta</taxon>
        <taxon>Tracheophyta</taxon>
        <taxon>Spermatophyta</taxon>
        <taxon>Magnoliopsida</taxon>
        <taxon>Liliopsida</taxon>
        <taxon>Poales</taxon>
        <taxon>Poaceae</taxon>
        <taxon>BOP clade</taxon>
        <taxon>Pooideae</taxon>
        <taxon>Poodae</taxon>
        <taxon>Poeae</taxon>
        <taxon>Poeae Chloroplast Group 1 (Aveneae type)</taxon>
        <taxon>Aveninae</taxon>
        <taxon>Avena</taxon>
    </lineage>
</organism>
<accession>A0ACD5Z7V0</accession>
<dbReference type="EnsemblPlants" id="AVESA.00010b.r2.6CG1116560.1">
    <property type="protein sequence ID" value="AVESA.00010b.r2.6CG1116560.1.CDS.1"/>
    <property type="gene ID" value="AVESA.00010b.r2.6CG1116560"/>
</dbReference>
<evidence type="ECO:0000313" key="1">
    <source>
        <dbReference type="EnsemblPlants" id="AVESA.00010b.r2.6CG1116560.1.CDS.1"/>
    </source>
</evidence>